<dbReference type="GO" id="GO:0009313">
    <property type="term" value="P:oligosaccharide catabolic process"/>
    <property type="evidence" value="ECO:0007669"/>
    <property type="project" value="TreeGrafter"/>
</dbReference>
<dbReference type="InterPro" id="IPR041147">
    <property type="entry name" value="GH38_C"/>
</dbReference>
<evidence type="ECO:0000256" key="3">
    <source>
        <dbReference type="ARBA" id="ARBA00012752"/>
    </source>
</evidence>
<reference evidence="8" key="1">
    <citation type="journal article" date="2022" name="Proc. Natl. Acad. Sci. U.S.A.">
        <title>Life cycle and functional genomics of the unicellular red alga Galdieria for elucidating algal and plant evolution and industrial use.</title>
        <authorList>
            <person name="Hirooka S."/>
            <person name="Itabashi T."/>
            <person name="Ichinose T.M."/>
            <person name="Onuma R."/>
            <person name="Fujiwara T."/>
            <person name="Yamashita S."/>
            <person name="Jong L.W."/>
            <person name="Tomita R."/>
            <person name="Iwane A.H."/>
            <person name="Miyagishima S.Y."/>
        </authorList>
    </citation>
    <scope>NUCLEOTIDE SEQUENCE</scope>
    <source>
        <strain evidence="8">NBRC 102759</strain>
    </source>
</reference>
<dbReference type="Gene3D" id="2.60.40.2220">
    <property type="match status" value="1"/>
</dbReference>
<dbReference type="Pfam" id="PF09261">
    <property type="entry name" value="Alpha-mann_mid"/>
    <property type="match status" value="1"/>
</dbReference>
<comment type="caution">
    <text evidence="8">The sequence shown here is derived from an EMBL/GenBank/DDBJ whole genome shotgun (WGS) entry which is preliminary data.</text>
</comment>
<dbReference type="Gene3D" id="2.70.98.30">
    <property type="entry name" value="Golgi alpha-mannosidase II, domain 4"/>
    <property type="match status" value="1"/>
</dbReference>
<dbReference type="Gene3D" id="1.20.1270.50">
    <property type="entry name" value="Glycoside hydrolase family 38, central domain"/>
    <property type="match status" value="1"/>
</dbReference>
<dbReference type="Gene3D" id="3.20.110.10">
    <property type="entry name" value="Glycoside hydrolase 38, N terminal domain"/>
    <property type="match status" value="1"/>
</dbReference>
<dbReference type="GO" id="GO:0030246">
    <property type="term" value="F:carbohydrate binding"/>
    <property type="evidence" value="ECO:0007669"/>
    <property type="project" value="InterPro"/>
</dbReference>
<evidence type="ECO:0000256" key="2">
    <source>
        <dbReference type="ARBA" id="ARBA00009792"/>
    </source>
</evidence>
<organism evidence="8 9">
    <name type="scientific">Galdieria partita</name>
    <dbReference type="NCBI Taxonomy" id="83374"/>
    <lineage>
        <taxon>Eukaryota</taxon>
        <taxon>Rhodophyta</taxon>
        <taxon>Bangiophyceae</taxon>
        <taxon>Galdieriales</taxon>
        <taxon>Galdieriaceae</taxon>
        <taxon>Galdieria</taxon>
    </lineage>
</organism>
<dbReference type="SMART" id="SM00872">
    <property type="entry name" value="Alpha-mann_mid"/>
    <property type="match status" value="1"/>
</dbReference>
<dbReference type="AlphaFoldDB" id="A0A9C7UT54"/>
<keyword evidence="6" id="KW-0326">Glycosidase</keyword>
<dbReference type="InterPro" id="IPR028995">
    <property type="entry name" value="Glyco_hydro_57/38_cen_sf"/>
</dbReference>
<evidence type="ECO:0000313" key="9">
    <source>
        <dbReference type="Proteomes" id="UP001061958"/>
    </source>
</evidence>
<dbReference type="FunFam" id="2.70.98.30:FF:000001">
    <property type="entry name" value="alpha-mannosidase 2C1 isoform X2"/>
    <property type="match status" value="1"/>
</dbReference>
<dbReference type="GO" id="GO:0046872">
    <property type="term" value="F:metal ion binding"/>
    <property type="evidence" value="ECO:0007669"/>
    <property type="project" value="UniProtKB-KW"/>
</dbReference>
<dbReference type="GO" id="GO:0004559">
    <property type="term" value="F:alpha-mannosidase activity"/>
    <property type="evidence" value="ECO:0007669"/>
    <property type="project" value="UniProtKB-EC"/>
</dbReference>
<comment type="catalytic activity">
    <reaction evidence="1">
        <text>Hydrolysis of terminal, non-reducing alpha-D-mannose residues in alpha-D-mannosides.</text>
        <dbReference type="EC" id="3.2.1.24"/>
    </reaction>
</comment>
<dbReference type="InterPro" id="IPR011330">
    <property type="entry name" value="Glyco_hydro/deAcase_b/a-brl"/>
</dbReference>
<evidence type="ECO:0000256" key="5">
    <source>
        <dbReference type="ARBA" id="ARBA00022801"/>
    </source>
</evidence>
<dbReference type="InterPro" id="IPR015341">
    <property type="entry name" value="Glyco_hydro_38_cen"/>
</dbReference>
<evidence type="ECO:0000256" key="1">
    <source>
        <dbReference type="ARBA" id="ARBA00000365"/>
    </source>
</evidence>
<protein>
    <recommendedName>
        <fullName evidence="3">alpha-mannosidase</fullName>
        <ecNumber evidence="3">3.2.1.24</ecNumber>
    </recommendedName>
</protein>
<keyword evidence="5" id="KW-0378">Hydrolase</keyword>
<dbReference type="GO" id="GO:0006013">
    <property type="term" value="P:mannose metabolic process"/>
    <property type="evidence" value="ECO:0007669"/>
    <property type="project" value="InterPro"/>
</dbReference>
<reference evidence="8" key="2">
    <citation type="submission" date="2022-01" db="EMBL/GenBank/DDBJ databases">
        <authorList>
            <person name="Hirooka S."/>
            <person name="Miyagishima S.Y."/>
        </authorList>
    </citation>
    <scope>NUCLEOTIDE SEQUENCE</scope>
    <source>
        <strain evidence="8">NBRC 102759</strain>
    </source>
</reference>
<comment type="similarity">
    <text evidence="2">Belongs to the glycosyl hydrolase 38 family.</text>
</comment>
<dbReference type="PANTHER" id="PTHR46017:SF1">
    <property type="entry name" value="ALPHA-MANNOSIDASE 2C1"/>
    <property type="match status" value="1"/>
</dbReference>
<dbReference type="EC" id="3.2.1.24" evidence="3"/>
<dbReference type="Pfam" id="PF01074">
    <property type="entry name" value="Glyco_hydro_38N"/>
    <property type="match status" value="1"/>
</dbReference>
<dbReference type="InterPro" id="IPR000602">
    <property type="entry name" value="Glyco_hydro_38_N"/>
</dbReference>
<evidence type="ECO:0000313" key="8">
    <source>
        <dbReference type="EMBL" id="GJQ14874.1"/>
    </source>
</evidence>
<dbReference type="Pfam" id="PF22907">
    <property type="entry name" value="Ams1-like_1st"/>
    <property type="match status" value="1"/>
</dbReference>
<evidence type="ECO:0000259" key="7">
    <source>
        <dbReference type="SMART" id="SM00872"/>
    </source>
</evidence>
<name>A0A9C7UT54_9RHOD</name>
<dbReference type="InterPro" id="IPR054723">
    <property type="entry name" value="Ams1-like_N"/>
</dbReference>
<proteinExistence type="inferred from homology"/>
<dbReference type="Pfam" id="PF17677">
    <property type="entry name" value="Glyco_hydro38C2"/>
    <property type="match status" value="1"/>
</dbReference>
<dbReference type="InterPro" id="IPR011682">
    <property type="entry name" value="Glyco_hydro_38_C"/>
</dbReference>
<dbReference type="SUPFAM" id="SSF74650">
    <property type="entry name" value="Galactose mutarotase-like"/>
    <property type="match status" value="1"/>
</dbReference>
<keyword evidence="4" id="KW-0479">Metal-binding</keyword>
<dbReference type="SUPFAM" id="SSF88713">
    <property type="entry name" value="Glycoside hydrolase/deacetylase"/>
    <property type="match status" value="1"/>
</dbReference>
<dbReference type="FunFam" id="1.20.1270.50:FF:000004">
    <property type="entry name" value="alpha-mannosidase 2C1 isoform X1"/>
    <property type="match status" value="1"/>
</dbReference>
<dbReference type="InterPro" id="IPR037094">
    <property type="entry name" value="Glyco_hydro_38_cen_sf"/>
</dbReference>
<dbReference type="OrthoDB" id="523at2759"/>
<dbReference type="FunFam" id="3.20.110.10:FF:000002">
    <property type="entry name" value="alpha-mannosidase 2C1 isoform X1"/>
    <property type="match status" value="1"/>
</dbReference>
<evidence type="ECO:0000256" key="6">
    <source>
        <dbReference type="ARBA" id="ARBA00023295"/>
    </source>
</evidence>
<dbReference type="SUPFAM" id="SSF88688">
    <property type="entry name" value="Families 57/38 glycoside transferase middle domain"/>
    <property type="match status" value="1"/>
</dbReference>
<dbReference type="InterPro" id="IPR011013">
    <property type="entry name" value="Gal_mutarotase_sf_dom"/>
</dbReference>
<gene>
    <name evidence="8" type="ORF">GpartN1_g6665.t1</name>
</gene>
<keyword evidence="9" id="KW-1185">Reference proteome</keyword>
<dbReference type="Proteomes" id="UP001061958">
    <property type="component" value="Unassembled WGS sequence"/>
</dbReference>
<sequence>MFARPSNEKVTIDRINQFCGWKNLKPRSYVVPSRKDTTLCGNLWTPVDTNCVTLEVFSSSERLTFEEATKKSFKPTQVGEYFGPSWSTHWFRVSYIIPSYMEGKEVHLLWDSNSEALAWNSEGQSLQGLTGGTGNMVRYDLKLSNSAKKEESGILFIEMACNGLFGNGAGGTEEPPDPSRKFQLSEVAVAVFRRDIWNILCDFTIIKDMAIHLPKGDPWRERALVVANSFINEFSFHDTKKVAKSQKILQDFLKQKNGDGQATIAAVGHCHIDTAWLWPYDETIRKCARSWSTQLSNMEMFPKYKFACSQAQQYEWVKNYYPQLWGRILEKVKSNQFIPIGGTWVEMDCNLPNGESLVRQFLFGQKFFQKEFGMKTKVFWLPDTFGYAPQLPQIIKSSKMSYFVTQKMSWNRYNKFPYSSFVWEGLDGSQVLAHFPPADTYNALGTVDEVLMSVSNNQELGVYDTSLMLFGHGDGGGGPTPAMLESLSRMQNVAGLPKVNLDMTPTKFFEEMEKHQAELPVWLGELYLEEHRGTLTSQSFVKRDNRRAEEMMKEIEALYSILYACYGISYPHEAINQLWKYILLNQFHDVLPGSSIGDVYKDVRVYYKKLFEQGKQLVKKGLNLLSSSQNSSDKRSSDRLQLRLDSSCIALVEPQNVSNHTENTVTLEERDTTIRMSNGKIDAVLDKHGRICSLKHRDIDRDFMASGHFGNHLVLYEDVPTAFDAWNVESYSDDKPLPIQSPPKYKILSEGPQEAAVQFSYSIGERSTLDQVIQLRAGSDMIQFKNHCYWNESFKVLRVEFPTSIRSERVAYETQFGYIMRPNHRNTSWEAAKFEVCGHRFSDISEPGYGLALLNDSKYGYSAIGSTLRLTLLRSPKSPDNECDMGYHTFSYALLPHTPEFPCEQVFTAADQLNRESSQESGWISSIMEGKPSLSIAVKAEDGKDGILISSLKKAEEENALILRVYESLGRHCSSVIQLAQELPIVEVEAVNLLEEEQGVATIDSVVISRNDHNLRVSLRPFQIVSLKLKLSSR</sequence>
<dbReference type="EMBL" id="BQMJ01000061">
    <property type="protein sequence ID" value="GJQ14874.1"/>
    <property type="molecule type" value="Genomic_DNA"/>
</dbReference>
<dbReference type="Pfam" id="PF07748">
    <property type="entry name" value="Glyco_hydro_38C"/>
    <property type="match status" value="1"/>
</dbReference>
<feature type="domain" description="Glycoside hydrolase family 38 central" evidence="7">
    <location>
        <begin position="529"/>
        <end position="607"/>
    </location>
</feature>
<dbReference type="InterPro" id="IPR027291">
    <property type="entry name" value="Glyco_hydro_38_N_sf"/>
</dbReference>
<evidence type="ECO:0000256" key="4">
    <source>
        <dbReference type="ARBA" id="ARBA00022723"/>
    </source>
</evidence>
<accession>A0A9C7UT54</accession>
<dbReference type="PANTHER" id="PTHR46017">
    <property type="entry name" value="ALPHA-MANNOSIDASE 2C1"/>
    <property type="match status" value="1"/>
</dbReference>